<dbReference type="SUPFAM" id="SSF55073">
    <property type="entry name" value="Nucleotide cyclase"/>
    <property type="match status" value="1"/>
</dbReference>
<dbReference type="RefSeq" id="WP_275682708.1">
    <property type="nucleotide sequence ID" value="NZ_JAJLJH010000003.1"/>
</dbReference>
<dbReference type="PANTHER" id="PTHR33121">
    <property type="entry name" value="CYCLIC DI-GMP PHOSPHODIESTERASE PDEF"/>
    <property type="match status" value="1"/>
</dbReference>
<keyword evidence="3" id="KW-1185">Reference proteome</keyword>
<dbReference type="PANTHER" id="PTHR33121:SF70">
    <property type="entry name" value="SIGNALING PROTEIN YKOW"/>
    <property type="match status" value="1"/>
</dbReference>
<sequence>MGNPYQVICLSGVAPDLFTSAYGPFVVNPCSSLGDIAEALHASSCDALLVEVKTPADYDKLLAWPGLAHAVMDSAVVVVAPEPTPAQCIKLLQMGVQDVLAKRHASDDSLGRVLRVAIERKRMDASAKRAFSTDLTTGLPTHAQLLEHMTHLLALREREPAAMALIVLRLEGFRAAELALGAEAANVLRRKAAVRLRAALRASDVVASLGSDMYGVLLAWIDAESDADGVARKLLSSLRQPFNVAGQDLPVMGTVGIGQYPAHGKDAASLMRRAVGQASNGNVSEIGHVIAGAANDE</sequence>
<comment type="caution">
    <text evidence="2">The sequence shown here is derived from an EMBL/GenBank/DDBJ whole genome shotgun (WGS) entry which is preliminary data.</text>
</comment>
<dbReference type="EMBL" id="JAJLJH010000003">
    <property type="protein sequence ID" value="MCK9686665.1"/>
    <property type="molecule type" value="Genomic_DNA"/>
</dbReference>
<gene>
    <name evidence="2" type="ORF">LPC04_13205</name>
</gene>
<organism evidence="2 3">
    <name type="scientific">Scleromatobacter humisilvae</name>
    <dbReference type="NCBI Taxonomy" id="2897159"/>
    <lineage>
        <taxon>Bacteria</taxon>
        <taxon>Pseudomonadati</taxon>
        <taxon>Pseudomonadota</taxon>
        <taxon>Betaproteobacteria</taxon>
        <taxon>Burkholderiales</taxon>
        <taxon>Sphaerotilaceae</taxon>
        <taxon>Scleromatobacter</taxon>
    </lineage>
</organism>
<dbReference type="AlphaFoldDB" id="A0A9X1YKP0"/>
<name>A0A9X1YKP0_9BURK</name>
<evidence type="ECO:0000259" key="1">
    <source>
        <dbReference type="PROSITE" id="PS50887"/>
    </source>
</evidence>
<dbReference type="InterPro" id="IPR029787">
    <property type="entry name" value="Nucleotide_cyclase"/>
</dbReference>
<dbReference type="InterPro" id="IPR050706">
    <property type="entry name" value="Cyclic-di-GMP_PDE-like"/>
</dbReference>
<dbReference type="GO" id="GO:0071111">
    <property type="term" value="F:cyclic-guanylate-specific phosphodiesterase activity"/>
    <property type="evidence" value="ECO:0007669"/>
    <property type="project" value="InterPro"/>
</dbReference>
<dbReference type="Pfam" id="PF00990">
    <property type="entry name" value="GGDEF"/>
    <property type="match status" value="1"/>
</dbReference>
<evidence type="ECO:0000313" key="2">
    <source>
        <dbReference type="EMBL" id="MCK9686665.1"/>
    </source>
</evidence>
<dbReference type="PROSITE" id="PS50887">
    <property type="entry name" value="GGDEF"/>
    <property type="match status" value="1"/>
</dbReference>
<dbReference type="Proteomes" id="UP001139353">
    <property type="component" value="Unassembled WGS sequence"/>
</dbReference>
<dbReference type="SMART" id="SM00267">
    <property type="entry name" value="GGDEF"/>
    <property type="match status" value="1"/>
</dbReference>
<protein>
    <submittedName>
        <fullName evidence="2">GGDEF domain-containing protein</fullName>
    </submittedName>
</protein>
<accession>A0A9X1YKP0</accession>
<feature type="domain" description="GGDEF" evidence="1">
    <location>
        <begin position="161"/>
        <end position="296"/>
    </location>
</feature>
<dbReference type="InterPro" id="IPR043128">
    <property type="entry name" value="Rev_trsase/Diguanyl_cyclase"/>
</dbReference>
<evidence type="ECO:0000313" key="3">
    <source>
        <dbReference type="Proteomes" id="UP001139353"/>
    </source>
</evidence>
<dbReference type="InterPro" id="IPR000160">
    <property type="entry name" value="GGDEF_dom"/>
</dbReference>
<dbReference type="Gene3D" id="3.30.70.270">
    <property type="match status" value="1"/>
</dbReference>
<proteinExistence type="predicted"/>
<reference evidence="2" key="1">
    <citation type="submission" date="2021-11" db="EMBL/GenBank/DDBJ databases">
        <title>BS-T2-15 a new species belonging to the Comamonadaceae family isolated from the soil of a French oak forest.</title>
        <authorList>
            <person name="Mieszkin S."/>
            <person name="Alain K."/>
        </authorList>
    </citation>
    <scope>NUCLEOTIDE SEQUENCE</scope>
    <source>
        <strain evidence="2">BS-T2-15</strain>
    </source>
</reference>